<dbReference type="AlphaFoldDB" id="A0A2A2JRK4"/>
<organism evidence="2 3">
    <name type="scientific">Diploscapter pachys</name>
    <dbReference type="NCBI Taxonomy" id="2018661"/>
    <lineage>
        <taxon>Eukaryota</taxon>
        <taxon>Metazoa</taxon>
        <taxon>Ecdysozoa</taxon>
        <taxon>Nematoda</taxon>
        <taxon>Chromadorea</taxon>
        <taxon>Rhabditida</taxon>
        <taxon>Rhabditina</taxon>
        <taxon>Rhabditomorpha</taxon>
        <taxon>Rhabditoidea</taxon>
        <taxon>Rhabditidae</taxon>
        <taxon>Diploscapter</taxon>
    </lineage>
</organism>
<evidence type="ECO:0000313" key="3">
    <source>
        <dbReference type="Proteomes" id="UP000218231"/>
    </source>
</evidence>
<comment type="caution">
    <text evidence="2">The sequence shown here is derived from an EMBL/GenBank/DDBJ whole genome shotgun (WGS) entry which is preliminary data.</text>
</comment>
<dbReference type="SUPFAM" id="SSF117281">
    <property type="entry name" value="Kelch motif"/>
    <property type="match status" value="1"/>
</dbReference>
<name>A0A2A2JRK4_9BILA</name>
<keyword evidence="1" id="KW-0880">Kelch repeat</keyword>
<dbReference type="InterPro" id="IPR006652">
    <property type="entry name" value="Kelch_1"/>
</dbReference>
<evidence type="ECO:0000313" key="2">
    <source>
        <dbReference type="EMBL" id="PAV64287.1"/>
    </source>
</evidence>
<dbReference type="Pfam" id="PF01344">
    <property type="entry name" value="Kelch_1"/>
    <property type="match status" value="1"/>
</dbReference>
<dbReference type="Gene3D" id="2.120.10.80">
    <property type="entry name" value="Kelch-type beta propeller"/>
    <property type="match status" value="1"/>
</dbReference>
<evidence type="ECO:0008006" key="4">
    <source>
        <dbReference type="Google" id="ProtNLM"/>
    </source>
</evidence>
<gene>
    <name evidence="2" type="ORF">WR25_25368</name>
</gene>
<accession>A0A2A2JRK4</accession>
<sequence length="161" mass="18237">MDIQLLMEEIVERYIDYQTMNGNGLNRGEVFKSCLCFDPSAPVDSRISRIADMNYGRKNHSPVVANGKLYTIGGFQDYAKRNLSNSIEEYDPQTNKWREDMMRLFGSLFFFVSFKPVLASELDSALLAPPRAISRAATVGYTARRQALVSSAADHRREDVL</sequence>
<protein>
    <recommendedName>
        <fullName evidence="4">Kelch-like protein 10</fullName>
    </recommendedName>
</protein>
<dbReference type="InterPro" id="IPR015915">
    <property type="entry name" value="Kelch-typ_b-propeller"/>
</dbReference>
<reference evidence="2 3" key="1">
    <citation type="journal article" date="2017" name="Curr. Biol.">
        <title>Genome architecture and evolution of a unichromosomal asexual nematode.</title>
        <authorList>
            <person name="Fradin H."/>
            <person name="Zegar C."/>
            <person name="Gutwein M."/>
            <person name="Lucas J."/>
            <person name="Kovtun M."/>
            <person name="Corcoran D."/>
            <person name="Baugh L.R."/>
            <person name="Kiontke K."/>
            <person name="Gunsalus K."/>
            <person name="Fitch D.H."/>
            <person name="Piano F."/>
        </authorList>
    </citation>
    <scope>NUCLEOTIDE SEQUENCE [LARGE SCALE GENOMIC DNA]</scope>
    <source>
        <strain evidence="2">PF1309</strain>
    </source>
</reference>
<dbReference type="Proteomes" id="UP000218231">
    <property type="component" value="Unassembled WGS sequence"/>
</dbReference>
<keyword evidence="3" id="KW-1185">Reference proteome</keyword>
<proteinExistence type="predicted"/>
<evidence type="ECO:0000256" key="1">
    <source>
        <dbReference type="ARBA" id="ARBA00022441"/>
    </source>
</evidence>
<dbReference type="OrthoDB" id="6582154at2759"/>
<dbReference type="EMBL" id="LIAE01010266">
    <property type="protein sequence ID" value="PAV64287.1"/>
    <property type="molecule type" value="Genomic_DNA"/>
</dbReference>